<organism evidence="6 7">
    <name type="scientific">Cladobotryum mycophilum</name>
    <dbReference type="NCBI Taxonomy" id="491253"/>
    <lineage>
        <taxon>Eukaryota</taxon>
        <taxon>Fungi</taxon>
        <taxon>Dikarya</taxon>
        <taxon>Ascomycota</taxon>
        <taxon>Pezizomycotina</taxon>
        <taxon>Sordariomycetes</taxon>
        <taxon>Hypocreomycetidae</taxon>
        <taxon>Hypocreales</taxon>
        <taxon>Hypocreaceae</taxon>
        <taxon>Cladobotryum</taxon>
    </lineage>
</organism>
<keyword evidence="4" id="KW-0408">Iron</keyword>
<keyword evidence="2" id="KW-0349">Heme</keyword>
<proteinExistence type="predicted"/>
<dbReference type="InterPro" id="IPR025702">
    <property type="entry name" value="OXD"/>
</dbReference>
<gene>
    <name evidence="6" type="ORF">PT974_07178</name>
</gene>
<evidence type="ECO:0000256" key="4">
    <source>
        <dbReference type="ARBA" id="ARBA00023004"/>
    </source>
</evidence>
<comment type="caution">
    <text evidence="6">The sequence shown here is derived from an EMBL/GenBank/DDBJ whole genome shotgun (WGS) entry which is preliminary data.</text>
</comment>
<accession>A0ABR0SPV7</accession>
<sequence length="361" mass="40889">MLQSAIPEHLRVERTLPAATPPGYVPSFQAYSANFGKDVANLTMAIVGAQFETRNEELERSAMSKVTSFLEALIQGEDTRPAFSEWASVTDREGFYNVTSIAYWKSDVAYQKWSVDSGFKAWWQSLESQEQKHGWFLEIFSPTVDRFETVFSDSQVPEGAAHMRDGVLGPIQEHVYWGSMRDRMPASQTNPLDGEKANMRPRADSSTLRLSQRVRVSGKKNLAIIRSGQDWHSTVPEERALYLSTMHPVLTKGMDFLRDQGDEVGCYSCRFMDIIDSKTSKADKDRTFALAYFDDLSSLERWSKEHPTHLAIFGGFLQYATKLKNNLSLRLFHEVLVVTAEQQLFEYVGCHPGTGMLVTVQ</sequence>
<dbReference type="Proteomes" id="UP001338125">
    <property type="component" value="Unassembled WGS sequence"/>
</dbReference>
<protein>
    <submittedName>
        <fullName evidence="6">Phenylacetaldoxime dehydratase-like protein</fullName>
    </submittedName>
</protein>
<comment type="cofactor">
    <cofactor evidence="1">
        <name>heme b</name>
        <dbReference type="ChEBI" id="CHEBI:60344"/>
    </cofactor>
</comment>
<evidence type="ECO:0000313" key="7">
    <source>
        <dbReference type="Proteomes" id="UP001338125"/>
    </source>
</evidence>
<evidence type="ECO:0000313" key="6">
    <source>
        <dbReference type="EMBL" id="KAK5993741.1"/>
    </source>
</evidence>
<keyword evidence="3" id="KW-0479">Metal-binding</keyword>
<name>A0ABR0SPV7_9HYPO</name>
<evidence type="ECO:0000256" key="2">
    <source>
        <dbReference type="ARBA" id="ARBA00022617"/>
    </source>
</evidence>
<dbReference type="Pfam" id="PF13816">
    <property type="entry name" value="Dehydratase_hem"/>
    <property type="match status" value="1"/>
</dbReference>
<evidence type="ECO:0000256" key="3">
    <source>
        <dbReference type="ARBA" id="ARBA00022723"/>
    </source>
</evidence>
<reference evidence="6 7" key="1">
    <citation type="submission" date="2024-01" db="EMBL/GenBank/DDBJ databases">
        <title>Complete genome of Cladobotryum mycophilum ATHUM6906.</title>
        <authorList>
            <person name="Christinaki A.C."/>
            <person name="Myridakis A.I."/>
            <person name="Kouvelis V.N."/>
        </authorList>
    </citation>
    <scope>NUCLEOTIDE SEQUENCE [LARGE SCALE GENOMIC DNA]</scope>
    <source>
        <strain evidence="6 7">ATHUM6906</strain>
    </source>
</reference>
<keyword evidence="5" id="KW-0456">Lyase</keyword>
<evidence type="ECO:0000256" key="1">
    <source>
        <dbReference type="ARBA" id="ARBA00001970"/>
    </source>
</evidence>
<evidence type="ECO:0000256" key="5">
    <source>
        <dbReference type="ARBA" id="ARBA00023239"/>
    </source>
</evidence>
<dbReference type="EMBL" id="JAVFKD010000012">
    <property type="protein sequence ID" value="KAK5993741.1"/>
    <property type="molecule type" value="Genomic_DNA"/>
</dbReference>
<keyword evidence="7" id="KW-1185">Reference proteome</keyword>